<comment type="catalytic activity">
    <reaction evidence="7">
        <text>[protein]-L-isoaspartate + S-adenosyl-L-methionine = [protein]-L-isoaspartate alpha-methyl ester + S-adenosyl-L-homocysteine</text>
        <dbReference type="Rhea" id="RHEA:12705"/>
        <dbReference type="Rhea" id="RHEA-COMP:12143"/>
        <dbReference type="Rhea" id="RHEA-COMP:12144"/>
        <dbReference type="ChEBI" id="CHEBI:57856"/>
        <dbReference type="ChEBI" id="CHEBI:59789"/>
        <dbReference type="ChEBI" id="CHEBI:90596"/>
        <dbReference type="ChEBI" id="CHEBI:90598"/>
        <dbReference type="EC" id="2.1.1.77"/>
    </reaction>
    <physiologicalReaction direction="left-to-right" evidence="7">
        <dbReference type="Rhea" id="RHEA:12706"/>
    </physiologicalReaction>
</comment>
<dbReference type="NCBIfam" id="TIGR00080">
    <property type="entry name" value="pimt"/>
    <property type="match status" value="1"/>
</dbReference>
<dbReference type="SUPFAM" id="SSF53335">
    <property type="entry name" value="S-adenosyl-L-methionine-dependent methyltransferases"/>
    <property type="match status" value="1"/>
</dbReference>
<sequence>MSWKWNLKHSLQLRSLTFFLFLVPKSGIMAWRSSGSNNTNLVENLARNGIIKNERVMSAMKKVDRGHFVKVNPYADSPQSIGYAVTISAPHMHAHALELLADHLVEGSKALDVGSGSGYLTACMAYLVGKTGKAVGIDHIPELVEESKANIAKDMVTRAMMESGRLVLVVGDGREGYPPEAPYNAIHVGAAAPTLPEALITQLKPGGRLIVPVGPVGESQSLVQVDKMADGSVVKKNLMGVIYVPLTSKDKQWPRKKFEL</sequence>
<dbReference type="EC" id="2.1.1.77" evidence="8"/>
<comment type="similarity">
    <text evidence="2 8">Belongs to the methyltransferase superfamily. L-isoaspartyl/D-aspartyl protein methyltransferase family.</text>
</comment>
<evidence type="ECO:0000256" key="7">
    <source>
        <dbReference type="ARBA" id="ARBA00035815"/>
    </source>
</evidence>
<dbReference type="OrthoDB" id="73890at2759"/>
<dbReference type="GO" id="GO:0005737">
    <property type="term" value="C:cytoplasm"/>
    <property type="evidence" value="ECO:0007669"/>
    <property type="project" value="UniProtKB-SubCell"/>
</dbReference>
<name>A0A8S3ZB62_9EUPU</name>
<evidence type="ECO:0000256" key="6">
    <source>
        <dbReference type="ARBA" id="ARBA00022691"/>
    </source>
</evidence>
<dbReference type="GO" id="GO:0032259">
    <property type="term" value="P:methylation"/>
    <property type="evidence" value="ECO:0007669"/>
    <property type="project" value="UniProtKB-KW"/>
</dbReference>
<comment type="caution">
    <text evidence="10">The sequence shown here is derived from an EMBL/GenBank/DDBJ whole genome shotgun (WGS) entry which is preliminary data.</text>
</comment>
<organism evidence="10 11">
    <name type="scientific">Candidula unifasciata</name>
    <dbReference type="NCBI Taxonomy" id="100452"/>
    <lineage>
        <taxon>Eukaryota</taxon>
        <taxon>Metazoa</taxon>
        <taxon>Spiralia</taxon>
        <taxon>Lophotrochozoa</taxon>
        <taxon>Mollusca</taxon>
        <taxon>Gastropoda</taxon>
        <taxon>Heterobranchia</taxon>
        <taxon>Euthyneura</taxon>
        <taxon>Panpulmonata</taxon>
        <taxon>Eupulmonata</taxon>
        <taxon>Stylommatophora</taxon>
        <taxon>Helicina</taxon>
        <taxon>Helicoidea</taxon>
        <taxon>Geomitridae</taxon>
        <taxon>Candidula</taxon>
    </lineage>
</organism>
<dbReference type="AlphaFoldDB" id="A0A8S3ZB62"/>
<proteinExistence type="inferred from homology"/>
<dbReference type="Proteomes" id="UP000678393">
    <property type="component" value="Unassembled WGS sequence"/>
</dbReference>
<keyword evidence="5 8" id="KW-0808">Transferase</keyword>
<keyword evidence="4 8" id="KW-0489">Methyltransferase</keyword>
<dbReference type="Pfam" id="PF01135">
    <property type="entry name" value="PCMT"/>
    <property type="match status" value="1"/>
</dbReference>
<dbReference type="Gene3D" id="3.40.50.150">
    <property type="entry name" value="Vaccinia Virus protein VP39"/>
    <property type="match status" value="1"/>
</dbReference>
<feature type="signal peptide" evidence="9">
    <location>
        <begin position="1"/>
        <end position="30"/>
    </location>
</feature>
<comment type="subcellular location">
    <subcellularLocation>
        <location evidence="1">Cytoplasm</location>
    </subcellularLocation>
</comment>
<evidence type="ECO:0000256" key="9">
    <source>
        <dbReference type="SAM" id="SignalP"/>
    </source>
</evidence>
<evidence type="ECO:0000256" key="3">
    <source>
        <dbReference type="ARBA" id="ARBA00022490"/>
    </source>
</evidence>
<keyword evidence="9" id="KW-0732">Signal</keyword>
<evidence type="ECO:0000256" key="8">
    <source>
        <dbReference type="RuleBase" id="RU003802"/>
    </source>
</evidence>
<evidence type="ECO:0000256" key="2">
    <source>
        <dbReference type="ARBA" id="ARBA00005369"/>
    </source>
</evidence>
<evidence type="ECO:0000256" key="4">
    <source>
        <dbReference type="ARBA" id="ARBA00022603"/>
    </source>
</evidence>
<keyword evidence="3" id="KW-0963">Cytoplasm</keyword>
<dbReference type="CDD" id="cd02440">
    <property type="entry name" value="AdoMet_MTases"/>
    <property type="match status" value="1"/>
</dbReference>
<dbReference type="FunFam" id="3.40.50.150:FF:000027">
    <property type="entry name" value="Protein-L-isoaspartate O-methyltransferase"/>
    <property type="match status" value="1"/>
</dbReference>
<dbReference type="InterPro" id="IPR029063">
    <property type="entry name" value="SAM-dependent_MTases_sf"/>
</dbReference>
<feature type="chain" id="PRO_5035905323" description="Protein-L-isoaspartate O-methyltransferase" evidence="9">
    <location>
        <begin position="31"/>
        <end position="260"/>
    </location>
</feature>
<gene>
    <name evidence="10" type="ORF">CUNI_LOCUS12365</name>
</gene>
<accession>A0A8S3ZB62</accession>
<evidence type="ECO:0000313" key="10">
    <source>
        <dbReference type="EMBL" id="CAG5126807.1"/>
    </source>
</evidence>
<dbReference type="GO" id="GO:0004719">
    <property type="term" value="F:protein-L-isoaspartate (D-aspartate) O-methyltransferase activity"/>
    <property type="evidence" value="ECO:0007669"/>
    <property type="project" value="UniProtKB-UniRule"/>
</dbReference>
<dbReference type="PROSITE" id="PS01279">
    <property type="entry name" value="PCMT"/>
    <property type="match status" value="1"/>
</dbReference>
<dbReference type="PANTHER" id="PTHR11579">
    <property type="entry name" value="PROTEIN-L-ISOASPARTATE O-METHYLTRANSFERASE"/>
    <property type="match status" value="1"/>
</dbReference>
<evidence type="ECO:0000313" key="11">
    <source>
        <dbReference type="Proteomes" id="UP000678393"/>
    </source>
</evidence>
<keyword evidence="11" id="KW-1185">Reference proteome</keyword>
<evidence type="ECO:0000256" key="1">
    <source>
        <dbReference type="ARBA" id="ARBA00004496"/>
    </source>
</evidence>
<dbReference type="InterPro" id="IPR000682">
    <property type="entry name" value="PCMT"/>
</dbReference>
<reference evidence="10" key="1">
    <citation type="submission" date="2021-04" db="EMBL/GenBank/DDBJ databases">
        <authorList>
            <consortium name="Molecular Ecology Group"/>
        </authorList>
    </citation>
    <scope>NUCLEOTIDE SEQUENCE</scope>
</reference>
<protein>
    <recommendedName>
        <fullName evidence="8">Protein-L-isoaspartate O-methyltransferase</fullName>
        <ecNumber evidence="8">2.1.1.77</ecNumber>
    </recommendedName>
</protein>
<keyword evidence="6 8" id="KW-0949">S-adenosyl-L-methionine</keyword>
<dbReference type="EMBL" id="CAJHNH020002458">
    <property type="protein sequence ID" value="CAG5126807.1"/>
    <property type="molecule type" value="Genomic_DNA"/>
</dbReference>
<dbReference type="PANTHER" id="PTHR11579:SF0">
    <property type="entry name" value="PROTEIN-L-ISOASPARTATE(D-ASPARTATE) O-METHYLTRANSFERASE"/>
    <property type="match status" value="1"/>
</dbReference>
<evidence type="ECO:0000256" key="5">
    <source>
        <dbReference type="ARBA" id="ARBA00022679"/>
    </source>
</evidence>